<keyword evidence="4 5" id="KW-0546">Nucleotide metabolism</keyword>
<dbReference type="InterPro" id="IPR032466">
    <property type="entry name" value="Metal_Hydrolase"/>
</dbReference>
<dbReference type="GO" id="GO:0016787">
    <property type="term" value="F:hydrolase activity"/>
    <property type="evidence" value="ECO:0007669"/>
    <property type="project" value="UniProtKB-KW"/>
</dbReference>
<protein>
    <recommendedName>
        <fullName evidence="5">Adenine deaminase</fullName>
        <shortName evidence="5">ADE</shortName>
        <ecNumber evidence="5">3.5.4.2</ecNumber>
    </recommendedName>
    <alternativeName>
        <fullName evidence="5">Adenine aminohydrolase</fullName>
        <shortName evidence="5">AAH</shortName>
    </alternativeName>
</protein>
<evidence type="ECO:0000313" key="8">
    <source>
        <dbReference type="Proteomes" id="UP000677126"/>
    </source>
</evidence>
<dbReference type="InterPro" id="IPR001365">
    <property type="entry name" value="A_deaminase_dom"/>
</dbReference>
<feature type="binding site" evidence="5">
    <location>
        <position position="17"/>
    </location>
    <ligand>
        <name>Zn(2+)</name>
        <dbReference type="ChEBI" id="CHEBI:29105"/>
        <note>catalytic</note>
    </ligand>
</feature>
<keyword evidence="2 5" id="KW-0378">Hydrolase</keyword>
<dbReference type="InterPro" id="IPR028892">
    <property type="entry name" value="ADE"/>
</dbReference>
<feature type="binding site" evidence="5">
    <location>
        <position position="278"/>
    </location>
    <ligand>
        <name>Zn(2+)</name>
        <dbReference type="ChEBI" id="CHEBI:29105"/>
        <note>catalytic</note>
    </ligand>
</feature>
<keyword evidence="1 5" id="KW-0479">Metal-binding</keyword>
<comment type="similarity">
    <text evidence="5">Belongs to the metallo-dependent hydrolases superfamily. Adenosine and AMP deaminases family. Adenine deaminase type 2 subfamily.</text>
</comment>
<evidence type="ECO:0000256" key="2">
    <source>
        <dbReference type="ARBA" id="ARBA00022801"/>
    </source>
</evidence>
<evidence type="ECO:0000256" key="4">
    <source>
        <dbReference type="ARBA" id="ARBA00023080"/>
    </source>
</evidence>
<dbReference type="HAMAP" id="MF_01962">
    <property type="entry name" value="Adenine_deaminase"/>
    <property type="match status" value="1"/>
</dbReference>
<dbReference type="RefSeq" id="WP_213504244.1">
    <property type="nucleotide sequence ID" value="NZ_CP054856.1"/>
</dbReference>
<dbReference type="NCBIfam" id="NF006850">
    <property type="entry name" value="PRK09358.1-6"/>
    <property type="match status" value="1"/>
</dbReference>
<dbReference type="Gene3D" id="3.20.20.140">
    <property type="entry name" value="Metal-dependent hydrolases"/>
    <property type="match status" value="1"/>
</dbReference>
<comment type="cofactor">
    <cofactor evidence="5">
        <name>Zn(2+)</name>
        <dbReference type="ChEBI" id="CHEBI:29105"/>
    </cofactor>
    <text evidence="5">Binds 1 zinc ion per subunit.</text>
</comment>
<evidence type="ECO:0000313" key="7">
    <source>
        <dbReference type="EMBL" id="QVM86147.1"/>
    </source>
</evidence>
<feature type="binding site" evidence="5">
    <location>
        <position position="197"/>
    </location>
    <ligand>
        <name>Zn(2+)</name>
        <dbReference type="ChEBI" id="CHEBI:29105"/>
        <note>catalytic</note>
    </ligand>
</feature>
<dbReference type="Proteomes" id="UP000677126">
    <property type="component" value="Chromosome"/>
</dbReference>
<accession>A0ABX8EAB7</accession>
<gene>
    <name evidence="7" type="ORF">HT578_09740</name>
</gene>
<comment type="catalytic activity">
    <reaction evidence="5">
        <text>adenine + H2O + H(+) = hypoxanthine + NH4(+)</text>
        <dbReference type="Rhea" id="RHEA:23688"/>
        <dbReference type="ChEBI" id="CHEBI:15377"/>
        <dbReference type="ChEBI" id="CHEBI:15378"/>
        <dbReference type="ChEBI" id="CHEBI:16708"/>
        <dbReference type="ChEBI" id="CHEBI:17368"/>
        <dbReference type="ChEBI" id="CHEBI:28938"/>
        <dbReference type="EC" id="3.5.4.2"/>
    </reaction>
</comment>
<reference evidence="7 8" key="1">
    <citation type="journal article" date="2021" name="Int. J. Syst. Evol. Microbiol.">
        <title>Novosphingobium decolorationis sp. nov., an aniline blue-decolourizing bacterium isolated from East Pacific sediment.</title>
        <authorList>
            <person name="Chen X."/>
            <person name="Dong B."/>
            <person name="Chen T."/>
            <person name="Ren N."/>
            <person name="Wang J."/>
            <person name="Xu Y."/>
            <person name="Yang J."/>
            <person name="Zhu S."/>
            <person name="Chen J."/>
        </authorList>
    </citation>
    <scope>NUCLEOTIDE SEQUENCE [LARGE SCALE GENOMIC DNA]</scope>
    <source>
        <strain evidence="7 8">502str22</strain>
    </source>
</reference>
<evidence type="ECO:0000259" key="6">
    <source>
        <dbReference type="Pfam" id="PF00962"/>
    </source>
</evidence>
<evidence type="ECO:0000256" key="5">
    <source>
        <dbReference type="HAMAP-Rule" id="MF_01962"/>
    </source>
</evidence>
<dbReference type="PANTHER" id="PTHR43114:SF6">
    <property type="entry name" value="ADENINE DEAMINASE"/>
    <property type="match status" value="1"/>
</dbReference>
<feature type="active site" description="Proton donor" evidence="5">
    <location>
        <position position="200"/>
    </location>
</feature>
<comment type="function">
    <text evidence="5">Catalyzes the hydrolytic deamination of adenine to hypoxanthine. Plays an important role in the purine salvage pathway and in nitrogen catabolism.</text>
</comment>
<feature type="domain" description="Adenosine deaminase" evidence="6">
    <location>
        <begin position="12"/>
        <end position="329"/>
    </location>
</feature>
<dbReference type="CDD" id="cd01320">
    <property type="entry name" value="ADA"/>
    <property type="match status" value="1"/>
</dbReference>
<feature type="site" description="Important for catalytic activity" evidence="5">
    <location>
        <position position="221"/>
    </location>
</feature>
<dbReference type="EC" id="3.5.4.2" evidence="5"/>
<organism evidence="7 8">
    <name type="scientific">Novosphingobium decolorationis</name>
    <dbReference type="NCBI Taxonomy" id="2698673"/>
    <lineage>
        <taxon>Bacteria</taxon>
        <taxon>Pseudomonadati</taxon>
        <taxon>Pseudomonadota</taxon>
        <taxon>Alphaproteobacteria</taxon>
        <taxon>Sphingomonadales</taxon>
        <taxon>Sphingomonadaceae</taxon>
        <taxon>Novosphingobium</taxon>
    </lineage>
</organism>
<proteinExistence type="inferred from homology"/>
<name>A0ABX8EAB7_9SPHN</name>
<evidence type="ECO:0000256" key="1">
    <source>
        <dbReference type="ARBA" id="ARBA00022723"/>
    </source>
</evidence>
<feature type="binding site" evidence="5">
    <location>
        <position position="19"/>
    </location>
    <ligand>
        <name>Zn(2+)</name>
        <dbReference type="ChEBI" id="CHEBI:29105"/>
        <note>catalytic</note>
    </ligand>
</feature>
<dbReference type="EMBL" id="CP054856">
    <property type="protein sequence ID" value="QVM86147.1"/>
    <property type="molecule type" value="Genomic_DNA"/>
</dbReference>
<keyword evidence="8" id="KW-1185">Reference proteome</keyword>
<dbReference type="PANTHER" id="PTHR43114">
    <property type="entry name" value="ADENINE DEAMINASE"/>
    <property type="match status" value="1"/>
</dbReference>
<feature type="binding site" evidence="5">
    <location>
        <position position="279"/>
    </location>
    <ligand>
        <name>substrate</name>
    </ligand>
</feature>
<keyword evidence="3 5" id="KW-0862">Zinc</keyword>
<dbReference type="NCBIfam" id="TIGR01430">
    <property type="entry name" value="aden_deam"/>
    <property type="match status" value="1"/>
</dbReference>
<dbReference type="SUPFAM" id="SSF51556">
    <property type="entry name" value="Metallo-dependent hydrolases"/>
    <property type="match status" value="1"/>
</dbReference>
<dbReference type="Pfam" id="PF00962">
    <property type="entry name" value="A_deaminase"/>
    <property type="match status" value="1"/>
</dbReference>
<dbReference type="InterPro" id="IPR006330">
    <property type="entry name" value="Ado/ade_deaminase"/>
</dbReference>
<sequence length="338" mass="37412">MTDLDTFIARLPKAELHLHIEGSLEPELMFELARRNQVEIPYASVEEVRAAYAFTRLQDFLDIYYAGANVLRTRRDFHDMAMAYFDRAARDGVVHAELMFDPQTHTDRGIPFAEVIEGLLSAMEEARTKHGMTSCLILSFLRHLSEEAAFETLAAAEPWLDRIAAVGLDSSEVGHPPIKFAQVFAAAREKGLKLTAHAGEEGPPEYVYQALDLIDVDRIDHGNRALEDPVLTRRLADSGMTLTVCPLSNLKLCVIDDIVQHPIDAMLKAGLKATLNSDDPAYFGGYIADNYRAVAEARGLGREDLVTLARNSFTGSFLPEEDIARHLAAIDAFVAEVA</sequence>
<evidence type="ECO:0000256" key="3">
    <source>
        <dbReference type="ARBA" id="ARBA00022833"/>
    </source>
</evidence>